<feature type="domain" description="GXWXG" evidence="1">
    <location>
        <begin position="59"/>
        <end position="115"/>
    </location>
</feature>
<gene>
    <name evidence="3" type="ORF">ACFOHV_06810</name>
</gene>
<accession>A0ABV7HX46</accession>
<evidence type="ECO:0000313" key="3">
    <source>
        <dbReference type="EMBL" id="MFC3162987.1"/>
    </source>
</evidence>
<feature type="domain" description="DUF4334" evidence="2">
    <location>
        <begin position="159"/>
        <end position="213"/>
    </location>
</feature>
<evidence type="ECO:0000313" key="4">
    <source>
        <dbReference type="Proteomes" id="UP001595647"/>
    </source>
</evidence>
<reference evidence="4" key="1">
    <citation type="journal article" date="2019" name="Int. J. Syst. Evol. Microbiol.">
        <title>The Global Catalogue of Microorganisms (GCM) 10K type strain sequencing project: providing services to taxonomists for standard genome sequencing and annotation.</title>
        <authorList>
            <consortium name="The Broad Institute Genomics Platform"/>
            <consortium name="The Broad Institute Genome Sequencing Center for Infectious Disease"/>
            <person name="Wu L."/>
            <person name="Ma J."/>
        </authorList>
    </citation>
    <scope>NUCLEOTIDE SEQUENCE [LARGE SCALE GENOMIC DNA]</scope>
    <source>
        <strain evidence="4">KCTC 52231</strain>
    </source>
</reference>
<dbReference type="InterPro" id="IPR025568">
    <property type="entry name" value="DUF4334"/>
</dbReference>
<dbReference type="RefSeq" id="WP_182305332.1">
    <property type="nucleotide sequence ID" value="NZ_CP059896.1"/>
</dbReference>
<name>A0ABV7HX46_9HYPH</name>
<proteinExistence type="predicted"/>
<keyword evidence="4" id="KW-1185">Reference proteome</keyword>
<protein>
    <submittedName>
        <fullName evidence="3">DUF4334 domain-containing protein</fullName>
    </submittedName>
</protein>
<sequence>MTGYIRVDGWHPAVTSGTQMREHGTAEASVAPASRPVAPSWLVDWEDRAISTRLALGHFDGLGAVEEAEMLGRWHGRDLPTGHPLDGVLGALSWFGKDFRSCEDVDPLLFRRRSGKLFALDPACIPLRHVQRRPRLWFGTVSAELFRRFGHLLATRRPTARLRSLAFRGVVSAAMIYDSLPVIDCFRRIDATRVLGLMDLRGIEQPFFFLLRREADAGAAPVRYGDTGPAI</sequence>
<dbReference type="EMBL" id="JBHRTG010000007">
    <property type="protein sequence ID" value="MFC3162987.1"/>
    <property type="molecule type" value="Genomic_DNA"/>
</dbReference>
<dbReference type="Gene3D" id="2.40.128.580">
    <property type="entry name" value="GXWXG domain"/>
    <property type="match status" value="1"/>
</dbReference>
<dbReference type="Pfam" id="PF14232">
    <property type="entry name" value="DUF4334"/>
    <property type="match status" value="1"/>
</dbReference>
<dbReference type="InterPro" id="IPR025951">
    <property type="entry name" value="GXWXG_dom"/>
</dbReference>
<comment type="caution">
    <text evidence="3">The sequence shown here is derived from an EMBL/GenBank/DDBJ whole genome shotgun (WGS) entry which is preliminary data.</text>
</comment>
<evidence type="ECO:0000259" key="1">
    <source>
        <dbReference type="Pfam" id="PF14231"/>
    </source>
</evidence>
<dbReference type="Proteomes" id="UP001595647">
    <property type="component" value="Unassembled WGS sequence"/>
</dbReference>
<organism evidence="3 4">
    <name type="scientific">Ciceribacter thiooxidans</name>
    <dbReference type="NCBI Taxonomy" id="1969821"/>
    <lineage>
        <taxon>Bacteria</taxon>
        <taxon>Pseudomonadati</taxon>
        <taxon>Pseudomonadota</taxon>
        <taxon>Alphaproteobacteria</taxon>
        <taxon>Hyphomicrobiales</taxon>
        <taxon>Rhizobiaceae</taxon>
        <taxon>Ciceribacter</taxon>
    </lineage>
</organism>
<evidence type="ECO:0000259" key="2">
    <source>
        <dbReference type="Pfam" id="PF14232"/>
    </source>
</evidence>
<dbReference type="Pfam" id="PF14231">
    <property type="entry name" value="GXWXG"/>
    <property type="match status" value="1"/>
</dbReference>